<reference evidence="9 10" key="1">
    <citation type="submission" date="2024-11" db="EMBL/GenBank/DDBJ databases">
        <authorList>
            <person name="Heng Y.C."/>
            <person name="Lim A.C.H."/>
            <person name="Lee J.K.Y."/>
            <person name="Kittelmann S."/>
        </authorList>
    </citation>
    <scope>NUCLEOTIDE SEQUENCE [LARGE SCALE GENOMIC DNA]</scope>
    <source>
        <strain evidence="9 10">WILCCON 0202</strain>
    </source>
</reference>
<dbReference type="PANTHER" id="PTHR30193">
    <property type="entry name" value="ABC TRANSPORTER PERMEASE PROTEIN"/>
    <property type="match status" value="1"/>
</dbReference>
<organism evidence="9 10">
    <name type="scientific">Candidatus Clostridium radicumherbarum</name>
    <dbReference type="NCBI Taxonomy" id="3381662"/>
    <lineage>
        <taxon>Bacteria</taxon>
        <taxon>Bacillati</taxon>
        <taxon>Bacillota</taxon>
        <taxon>Clostridia</taxon>
        <taxon>Eubacteriales</taxon>
        <taxon>Clostridiaceae</taxon>
        <taxon>Clostridium</taxon>
    </lineage>
</organism>
<dbReference type="PROSITE" id="PS50928">
    <property type="entry name" value="ABC_TM1"/>
    <property type="match status" value="1"/>
</dbReference>
<comment type="similarity">
    <text evidence="7">Belongs to the binding-protein-dependent transport system permease family.</text>
</comment>
<keyword evidence="2 7" id="KW-0813">Transport</keyword>
<keyword evidence="4 7" id="KW-0812">Transmembrane</keyword>
<feature type="transmembrane region" description="Helical" evidence="7">
    <location>
        <begin position="275"/>
        <end position="299"/>
    </location>
</feature>
<accession>A0ABW8TS95</accession>
<dbReference type="SUPFAM" id="SSF161098">
    <property type="entry name" value="MetI-like"/>
    <property type="match status" value="1"/>
</dbReference>
<feature type="domain" description="ABC transmembrane type-1" evidence="8">
    <location>
        <begin position="78"/>
        <end position="289"/>
    </location>
</feature>
<dbReference type="Proteomes" id="UP001623661">
    <property type="component" value="Unassembled WGS sequence"/>
</dbReference>
<dbReference type="RefSeq" id="WP_406764733.1">
    <property type="nucleotide sequence ID" value="NZ_JBJHZY010000001.1"/>
</dbReference>
<proteinExistence type="inferred from homology"/>
<keyword evidence="3" id="KW-1003">Cell membrane</keyword>
<name>A0ABW8TS95_9CLOT</name>
<keyword evidence="10" id="KW-1185">Reference proteome</keyword>
<evidence type="ECO:0000256" key="5">
    <source>
        <dbReference type="ARBA" id="ARBA00022989"/>
    </source>
</evidence>
<dbReference type="Gene3D" id="1.10.3720.10">
    <property type="entry name" value="MetI-like"/>
    <property type="match status" value="1"/>
</dbReference>
<feature type="transmembrane region" description="Helical" evidence="7">
    <location>
        <begin position="115"/>
        <end position="136"/>
    </location>
</feature>
<keyword evidence="5 7" id="KW-1133">Transmembrane helix</keyword>
<dbReference type="InterPro" id="IPR000515">
    <property type="entry name" value="MetI-like"/>
</dbReference>
<feature type="transmembrane region" description="Helical" evidence="7">
    <location>
        <begin position="78"/>
        <end position="103"/>
    </location>
</feature>
<evidence type="ECO:0000256" key="7">
    <source>
        <dbReference type="RuleBase" id="RU363032"/>
    </source>
</evidence>
<dbReference type="InterPro" id="IPR051393">
    <property type="entry name" value="ABC_transporter_permease"/>
</dbReference>
<dbReference type="EMBL" id="JBJHZY010000001">
    <property type="protein sequence ID" value="MFL0268153.1"/>
    <property type="molecule type" value="Genomic_DNA"/>
</dbReference>
<evidence type="ECO:0000259" key="8">
    <source>
        <dbReference type="PROSITE" id="PS50928"/>
    </source>
</evidence>
<dbReference type="InterPro" id="IPR035906">
    <property type="entry name" value="MetI-like_sf"/>
</dbReference>
<evidence type="ECO:0000313" key="10">
    <source>
        <dbReference type="Proteomes" id="UP001623661"/>
    </source>
</evidence>
<feature type="transmembrane region" description="Helical" evidence="7">
    <location>
        <begin position="21"/>
        <end position="48"/>
    </location>
</feature>
<feature type="transmembrane region" description="Helical" evidence="7">
    <location>
        <begin position="165"/>
        <end position="187"/>
    </location>
</feature>
<dbReference type="CDD" id="cd06261">
    <property type="entry name" value="TM_PBP2"/>
    <property type="match status" value="1"/>
</dbReference>
<comment type="caution">
    <text evidence="9">The sequence shown here is derived from an EMBL/GenBank/DDBJ whole genome shotgun (WGS) entry which is preliminary data.</text>
</comment>
<dbReference type="PANTHER" id="PTHR30193:SF1">
    <property type="entry name" value="ABC TRANSPORTER PERMEASE PROTEIN YESP-RELATED"/>
    <property type="match status" value="1"/>
</dbReference>
<evidence type="ECO:0000313" key="9">
    <source>
        <dbReference type="EMBL" id="MFL0268153.1"/>
    </source>
</evidence>
<comment type="subcellular location">
    <subcellularLocation>
        <location evidence="1 7">Cell membrane</location>
        <topology evidence="1 7">Multi-pass membrane protein</topology>
    </subcellularLocation>
</comment>
<evidence type="ECO:0000256" key="6">
    <source>
        <dbReference type="ARBA" id="ARBA00023136"/>
    </source>
</evidence>
<evidence type="ECO:0000256" key="2">
    <source>
        <dbReference type="ARBA" id="ARBA00022448"/>
    </source>
</evidence>
<evidence type="ECO:0000256" key="3">
    <source>
        <dbReference type="ARBA" id="ARBA00022475"/>
    </source>
</evidence>
<dbReference type="Pfam" id="PF00528">
    <property type="entry name" value="BPD_transp_1"/>
    <property type="match status" value="1"/>
</dbReference>
<protein>
    <submittedName>
        <fullName evidence="9">Carbohydrate ABC transporter permease</fullName>
    </submittedName>
</protein>
<gene>
    <name evidence="9" type="ORF">ACJDUH_08565</name>
</gene>
<evidence type="ECO:0000256" key="4">
    <source>
        <dbReference type="ARBA" id="ARBA00022692"/>
    </source>
</evidence>
<sequence>MEQTREIKIKRRRFLSNITPYLFISPWIIGFLVFTLVPLIFSLVISLYNWPVIGKKQFVGLSNYINMFTADPQFFKSLIITLKFALIFVPLNLILALILALLITRPVKGVKVFRTIFYIPTVVSGVAISIIWGWILNSQYGILNYIFSFIGISGPKWLTDPKWAIIAIVIASAWGVGTMMLIFYTAISSISKDMYEAAYIDGASPLRSFFSITLPLITPTLLFNLITSTITALQQLTLALLLTNGGPMKSTYFYGLYVYNNAFKQFKLGYASANAWFMFIVILILTATIFKSSSAWVFYENEMAVNKKGGNKK</sequence>
<evidence type="ECO:0000256" key="1">
    <source>
        <dbReference type="ARBA" id="ARBA00004651"/>
    </source>
</evidence>
<feature type="transmembrane region" description="Helical" evidence="7">
    <location>
        <begin position="207"/>
        <end position="226"/>
    </location>
</feature>
<keyword evidence="6 7" id="KW-0472">Membrane</keyword>